<dbReference type="Proteomes" id="UP000290819">
    <property type="component" value="Unassembled WGS sequence"/>
</dbReference>
<evidence type="ECO:0000313" key="2">
    <source>
        <dbReference type="Proteomes" id="UP000290819"/>
    </source>
</evidence>
<sequence length="130" mass="13796">MKKTAIACAAAILALATGQSAPYRDGVLLPRAEAAQSRLGDLTPFRNIAAEVAALVDKGDLPGAKIRIKDLETKWDEAEAGLKPRAAADWHTVDKAIDRALEAVRESNPDTANCKKALADLLSVMDSMKA</sequence>
<name>A0A4Q1UU87_9BRAD</name>
<evidence type="ECO:0008006" key="3">
    <source>
        <dbReference type="Google" id="ProtNLM"/>
    </source>
</evidence>
<gene>
    <name evidence="1" type="ORF">B5V03_28300</name>
</gene>
<organism evidence="1 2">
    <name type="scientific">Bradyrhizobium betae</name>
    <dbReference type="NCBI Taxonomy" id="244734"/>
    <lineage>
        <taxon>Bacteria</taxon>
        <taxon>Pseudomonadati</taxon>
        <taxon>Pseudomonadota</taxon>
        <taxon>Alphaproteobacteria</taxon>
        <taxon>Hyphomicrobiales</taxon>
        <taxon>Nitrobacteraceae</taxon>
        <taxon>Bradyrhizobium</taxon>
    </lineage>
</organism>
<accession>A0A4Q1UU87</accession>
<keyword evidence="2" id="KW-1185">Reference proteome</keyword>
<protein>
    <recommendedName>
        <fullName evidence="3">Histidine kinase</fullName>
    </recommendedName>
</protein>
<comment type="caution">
    <text evidence="1">The sequence shown here is derived from an EMBL/GenBank/DDBJ whole genome shotgun (WGS) entry which is preliminary data.</text>
</comment>
<dbReference type="OrthoDB" id="7861013at2"/>
<evidence type="ECO:0000313" key="1">
    <source>
        <dbReference type="EMBL" id="RXT40202.1"/>
    </source>
</evidence>
<reference evidence="1 2" key="1">
    <citation type="submission" date="2017-03" db="EMBL/GenBank/DDBJ databases">
        <authorList>
            <person name="Safronova V.I."/>
            <person name="Sazanova A.L."/>
            <person name="Chirak E.R."/>
        </authorList>
    </citation>
    <scope>NUCLEOTIDE SEQUENCE [LARGE SCALE GENOMIC DNA]</scope>
    <source>
        <strain evidence="1 2">Opo-243</strain>
    </source>
</reference>
<dbReference type="RefSeq" id="WP_129273717.1">
    <property type="nucleotide sequence ID" value="NZ_MZXW01000038.1"/>
</dbReference>
<dbReference type="AlphaFoldDB" id="A0A4Q1UU87"/>
<proteinExistence type="predicted"/>
<dbReference type="EMBL" id="MZXW01000038">
    <property type="protein sequence ID" value="RXT40202.1"/>
    <property type="molecule type" value="Genomic_DNA"/>
</dbReference>